<dbReference type="CDD" id="cd24142">
    <property type="entry name" value="ACL4-like"/>
    <property type="match status" value="1"/>
</dbReference>
<feature type="repeat" description="TPR" evidence="3">
    <location>
        <begin position="56"/>
        <end position="89"/>
    </location>
</feature>
<dbReference type="Gene3D" id="1.25.40.10">
    <property type="entry name" value="Tetratricopeptide repeat domain"/>
    <property type="match status" value="2"/>
</dbReference>
<dbReference type="InterPro" id="IPR019734">
    <property type="entry name" value="TPR_rpt"/>
</dbReference>
<dbReference type="InterPro" id="IPR011990">
    <property type="entry name" value="TPR-like_helical_dom_sf"/>
</dbReference>
<gene>
    <name evidence="5" type="ORF">VaNZ11_006496</name>
</gene>
<keyword evidence="6" id="KW-1185">Reference proteome</keyword>
<dbReference type="EMBL" id="BSDZ01000015">
    <property type="protein sequence ID" value="GLI63511.1"/>
    <property type="molecule type" value="Genomic_DNA"/>
</dbReference>
<dbReference type="PROSITE" id="PS50005">
    <property type="entry name" value="TPR"/>
    <property type="match status" value="2"/>
</dbReference>
<dbReference type="InterPro" id="IPR051012">
    <property type="entry name" value="CellSynth/LPSAsmb/PSIAsmb"/>
</dbReference>
<evidence type="ECO:0000256" key="1">
    <source>
        <dbReference type="ARBA" id="ARBA00022737"/>
    </source>
</evidence>
<protein>
    <recommendedName>
        <fullName evidence="7">TPR-like protein</fullName>
    </recommendedName>
</protein>
<dbReference type="Proteomes" id="UP001165090">
    <property type="component" value="Unassembled WGS sequence"/>
</dbReference>
<feature type="repeat" description="TPR" evidence="3">
    <location>
        <begin position="22"/>
        <end position="55"/>
    </location>
</feature>
<evidence type="ECO:0000313" key="6">
    <source>
        <dbReference type="Proteomes" id="UP001165090"/>
    </source>
</evidence>
<keyword evidence="1" id="KW-0677">Repeat</keyword>
<sequence length="416" mass="43505">MAKGKGAKKGGGPRAPAARVTAQQLYEQAQLALQYNDYDSARTAFRKATKMDPKNVEYLDALGALLAEIGPEDEAIEVLKKSVSLSPDLGYEKYLYLGQLLEDPNQAVAAIRKGVQVLQTQHAAAQAASSSAAAGLSKVLSGALCSLSEMLLHQSIQQQQQEQQGQEGQQSQPCGERTPGVSVVQEVAEEVDRLLALASAADPSSPEPGQALASLRYEQGRTSEALEALRRSMALWYTPSSKDEDGSEGGDEGGNGVGPRGAAAAAADGDEEMLDASPGDGSEDSDDGSEDDQDEGPSYEFRLECAKLLLELDETTTTAIDVLEGLIEEDDRVPDAWHLLALSYYSGHQYSEAAAVLAKGQALLTSLGAGPGDEITGTFADLESAIQEALALEQQHQQQGAAVAAGLGGGGEAIGQ</sequence>
<comment type="caution">
    <text evidence="5">The sequence shown here is derived from an EMBL/GenBank/DDBJ whole genome shotgun (WGS) entry which is preliminary data.</text>
</comment>
<feature type="compositionally biased region" description="Acidic residues" evidence="4">
    <location>
        <begin position="281"/>
        <end position="297"/>
    </location>
</feature>
<name>A0ABQ5S0W4_9CHLO</name>
<dbReference type="Pfam" id="PF13432">
    <property type="entry name" value="TPR_16"/>
    <property type="match status" value="1"/>
</dbReference>
<dbReference type="PANTHER" id="PTHR45586">
    <property type="entry name" value="TPR REPEAT-CONTAINING PROTEIN PA4667"/>
    <property type="match status" value="1"/>
</dbReference>
<evidence type="ECO:0000256" key="4">
    <source>
        <dbReference type="SAM" id="MobiDB-lite"/>
    </source>
</evidence>
<feature type="compositionally biased region" description="Low complexity" evidence="4">
    <location>
        <begin position="158"/>
        <end position="172"/>
    </location>
</feature>
<dbReference type="SMART" id="SM00028">
    <property type="entry name" value="TPR"/>
    <property type="match status" value="4"/>
</dbReference>
<evidence type="ECO:0008006" key="7">
    <source>
        <dbReference type="Google" id="ProtNLM"/>
    </source>
</evidence>
<dbReference type="SUPFAM" id="SSF48452">
    <property type="entry name" value="TPR-like"/>
    <property type="match status" value="1"/>
</dbReference>
<organism evidence="5 6">
    <name type="scientific">Volvox africanus</name>
    <dbReference type="NCBI Taxonomy" id="51714"/>
    <lineage>
        <taxon>Eukaryota</taxon>
        <taxon>Viridiplantae</taxon>
        <taxon>Chlorophyta</taxon>
        <taxon>core chlorophytes</taxon>
        <taxon>Chlorophyceae</taxon>
        <taxon>CS clade</taxon>
        <taxon>Chlamydomonadales</taxon>
        <taxon>Volvocaceae</taxon>
        <taxon>Volvox</taxon>
    </lineage>
</organism>
<feature type="region of interest" description="Disordered" evidence="4">
    <location>
        <begin position="158"/>
        <end position="182"/>
    </location>
</feature>
<proteinExistence type="predicted"/>
<keyword evidence="2 3" id="KW-0802">TPR repeat</keyword>
<accession>A0ABQ5S0W4</accession>
<evidence type="ECO:0000313" key="5">
    <source>
        <dbReference type="EMBL" id="GLI63511.1"/>
    </source>
</evidence>
<evidence type="ECO:0000256" key="2">
    <source>
        <dbReference type="ARBA" id="ARBA00022803"/>
    </source>
</evidence>
<dbReference type="PANTHER" id="PTHR45586:SF1">
    <property type="entry name" value="LIPOPOLYSACCHARIDE ASSEMBLY PROTEIN B"/>
    <property type="match status" value="1"/>
</dbReference>
<evidence type="ECO:0000256" key="3">
    <source>
        <dbReference type="PROSITE-ProRule" id="PRU00339"/>
    </source>
</evidence>
<feature type="region of interest" description="Disordered" evidence="4">
    <location>
        <begin position="239"/>
        <end position="297"/>
    </location>
</feature>
<reference evidence="5 6" key="1">
    <citation type="journal article" date="2023" name="IScience">
        <title>Expanded male sex-determining region conserved during the evolution of homothallism in the green alga Volvox.</title>
        <authorList>
            <person name="Yamamoto K."/>
            <person name="Matsuzaki R."/>
            <person name="Mahakham W."/>
            <person name="Heman W."/>
            <person name="Sekimoto H."/>
            <person name="Kawachi M."/>
            <person name="Minakuchi Y."/>
            <person name="Toyoda A."/>
            <person name="Nozaki H."/>
        </authorList>
    </citation>
    <scope>NUCLEOTIDE SEQUENCE [LARGE SCALE GENOMIC DNA]</scope>
    <source>
        <strain evidence="5 6">NIES-4468</strain>
    </source>
</reference>